<evidence type="ECO:0000313" key="1">
    <source>
        <dbReference type="EMBL" id="PIU73341.1"/>
    </source>
</evidence>
<sequence length="144" mass="14846">MLNKNILLVVVLVLLVAGGSFGVGYKVAQLKTRATIAGRFGDMRTQGLGQGTGQNGVKRSAGIGRNQIAGDIIALDDKSLTLKMIDGSSKIILLSDSMMVNKTTAAAKGELKVGGKIAVFGAVNTDGSVTASSIELDPKFLGRP</sequence>
<organism evidence="1 2">
    <name type="scientific">Candidatus Shapirobacteria bacterium CG06_land_8_20_14_3_00_40_12</name>
    <dbReference type="NCBI Taxonomy" id="1974881"/>
    <lineage>
        <taxon>Bacteria</taxon>
        <taxon>Candidatus Shapironibacteriota</taxon>
    </lineage>
</organism>
<dbReference type="EMBL" id="PEWA01000037">
    <property type="protein sequence ID" value="PIU73341.1"/>
    <property type="molecule type" value="Genomic_DNA"/>
</dbReference>
<gene>
    <name evidence="1" type="ORF">COS78_02810</name>
</gene>
<evidence type="ECO:0000313" key="2">
    <source>
        <dbReference type="Proteomes" id="UP000231407"/>
    </source>
</evidence>
<reference evidence="2" key="1">
    <citation type="submission" date="2017-09" db="EMBL/GenBank/DDBJ databases">
        <title>Depth-based differentiation of microbial function through sediment-hosted aquifers and enrichment of novel symbionts in the deep terrestrial subsurface.</title>
        <authorList>
            <person name="Probst A.J."/>
            <person name="Ladd B."/>
            <person name="Jarett J.K."/>
            <person name="Geller-Mcgrath D.E."/>
            <person name="Sieber C.M.K."/>
            <person name="Emerson J.B."/>
            <person name="Anantharaman K."/>
            <person name="Thomas B.C."/>
            <person name="Malmstrom R."/>
            <person name="Stieglmeier M."/>
            <person name="Klingl A."/>
            <person name="Woyke T."/>
            <person name="Ryan C.M."/>
            <person name="Banfield J.F."/>
        </authorList>
    </citation>
    <scope>NUCLEOTIDE SEQUENCE [LARGE SCALE GENOMIC DNA]</scope>
</reference>
<accession>A0A2M7ARV4</accession>
<protein>
    <recommendedName>
        <fullName evidence="3">DUF5666 domain-containing protein</fullName>
    </recommendedName>
</protein>
<dbReference type="Proteomes" id="UP000231407">
    <property type="component" value="Unassembled WGS sequence"/>
</dbReference>
<proteinExistence type="predicted"/>
<comment type="caution">
    <text evidence="1">The sequence shown here is derived from an EMBL/GenBank/DDBJ whole genome shotgun (WGS) entry which is preliminary data.</text>
</comment>
<evidence type="ECO:0008006" key="3">
    <source>
        <dbReference type="Google" id="ProtNLM"/>
    </source>
</evidence>
<dbReference type="AlphaFoldDB" id="A0A2M7ARV4"/>
<name>A0A2M7ARV4_9BACT</name>